<dbReference type="InterPro" id="IPR017452">
    <property type="entry name" value="GPCR_Rhodpsn_7TM"/>
</dbReference>
<feature type="transmembrane region" description="Helical" evidence="11">
    <location>
        <begin position="59"/>
        <end position="82"/>
    </location>
</feature>
<dbReference type="PROSITE" id="PS00237">
    <property type="entry name" value="G_PROTEIN_RECEP_F1_1"/>
    <property type="match status" value="1"/>
</dbReference>
<dbReference type="GO" id="GO:0004993">
    <property type="term" value="F:G protein-coupled serotonin receptor activity"/>
    <property type="evidence" value="ECO:0007669"/>
    <property type="project" value="UniProtKB-ARBA"/>
</dbReference>
<evidence type="ECO:0000256" key="7">
    <source>
        <dbReference type="ARBA" id="ARBA00023170"/>
    </source>
</evidence>
<evidence type="ECO:0000256" key="3">
    <source>
        <dbReference type="ARBA" id="ARBA00022692"/>
    </source>
</evidence>
<evidence type="ECO:0000256" key="11">
    <source>
        <dbReference type="SAM" id="Phobius"/>
    </source>
</evidence>
<keyword evidence="8 9" id="KW-0807">Transducer</keyword>
<dbReference type="Gene3D" id="1.20.1070.10">
    <property type="entry name" value="Rhodopsin 7-helix transmembrane proteins"/>
    <property type="match status" value="2"/>
</dbReference>
<evidence type="ECO:0000256" key="2">
    <source>
        <dbReference type="ARBA" id="ARBA00022475"/>
    </source>
</evidence>
<keyword evidence="5 9" id="KW-0297">G-protein coupled receptor</keyword>
<organism evidence="13 14">
    <name type="scientific">Acropora cervicornis</name>
    <name type="common">Staghorn coral</name>
    <dbReference type="NCBI Taxonomy" id="6130"/>
    <lineage>
        <taxon>Eukaryota</taxon>
        <taxon>Metazoa</taxon>
        <taxon>Cnidaria</taxon>
        <taxon>Anthozoa</taxon>
        <taxon>Hexacorallia</taxon>
        <taxon>Scleractinia</taxon>
        <taxon>Astrocoeniina</taxon>
        <taxon>Acroporidae</taxon>
        <taxon>Acropora</taxon>
    </lineage>
</organism>
<dbReference type="SUPFAM" id="SSF81321">
    <property type="entry name" value="Family A G protein-coupled receptor-like"/>
    <property type="match status" value="1"/>
</dbReference>
<dbReference type="Pfam" id="PF00001">
    <property type="entry name" value="7tm_1"/>
    <property type="match status" value="2"/>
</dbReference>
<feature type="region of interest" description="Disordered" evidence="10">
    <location>
        <begin position="388"/>
        <end position="411"/>
    </location>
</feature>
<dbReference type="GO" id="GO:0005886">
    <property type="term" value="C:plasma membrane"/>
    <property type="evidence" value="ECO:0007669"/>
    <property type="project" value="UniProtKB-SubCell"/>
</dbReference>
<evidence type="ECO:0000256" key="6">
    <source>
        <dbReference type="ARBA" id="ARBA00023136"/>
    </source>
</evidence>
<evidence type="ECO:0000256" key="8">
    <source>
        <dbReference type="ARBA" id="ARBA00023224"/>
    </source>
</evidence>
<evidence type="ECO:0000256" key="5">
    <source>
        <dbReference type="ARBA" id="ARBA00023040"/>
    </source>
</evidence>
<dbReference type="SMART" id="SM01381">
    <property type="entry name" value="7TM_GPCR_Srsx"/>
    <property type="match status" value="1"/>
</dbReference>
<evidence type="ECO:0000313" key="14">
    <source>
        <dbReference type="Proteomes" id="UP001249851"/>
    </source>
</evidence>
<gene>
    <name evidence="13" type="ORF">P5673_002736</name>
</gene>
<dbReference type="PANTHER" id="PTHR24248">
    <property type="entry name" value="ADRENERGIC RECEPTOR-RELATED G-PROTEIN COUPLED RECEPTOR"/>
    <property type="match status" value="1"/>
</dbReference>
<sequence>MSANNTTTIQTNSGQRPKGEADIVGAVFFCILSVLIVFGNSLVVGAFRVNRRLRTKTNLLLISLAIADLLIGTISLPLWIYIKLVPDYPMSLYNFYVTFDVVCGVSSILNLTAISLERCYALLHPIKHRNIRKPLLAGSMMEFLTLKAKKYYGIIVTVTFFFLPLDLRIATTVAVVIGLFVICWSPFFALNFAFSVCGAKGFKASGCIQLLSLPDIVLSINKWLQYGNSVCNPIVYGFRNKDFRRAFRKILLGMCCKKVRLDDFSKSSYGRTVRANRLQRESSFENSRSVIYPPNSEQLAMFDARNSYRKAIQSGRCKPIKLKFMKKTLADGFLAMNKGAFHQSPVTSDLTSRTTLVSTSSEISSSTVLSNPALEDDRLEADIYPIDEAKDSNGNKSGSMTPVLKNAVHQGHVKNSEARVRFKD</sequence>
<evidence type="ECO:0000256" key="1">
    <source>
        <dbReference type="ARBA" id="ARBA00004651"/>
    </source>
</evidence>
<keyword evidence="6 11" id="KW-0472">Membrane</keyword>
<dbReference type="CDD" id="cd14967">
    <property type="entry name" value="7tmA_amine_R-like"/>
    <property type="match status" value="1"/>
</dbReference>
<keyword evidence="4 11" id="KW-1133">Transmembrane helix</keyword>
<keyword evidence="3 9" id="KW-0812">Transmembrane</keyword>
<feature type="domain" description="G-protein coupled receptors family 1 profile" evidence="12">
    <location>
        <begin position="39"/>
        <end position="132"/>
    </location>
</feature>
<evidence type="ECO:0000256" key="10">
    <source>
        <dbReference type="SAM" id="MobiDB-lite"/>
    </source>
</evidence>
<keyword evidence="2" id="KW-1003">Cell membrane</keyword>
<dbReference type="GO" id="GO:0071880">
    <property type="term" value="P:adenylate cyclase-activating adrenergic receptor signaling pathway"/>
    <property type="evidence" value="ECO:0007669"/>
    <property type="project" value="TreeGrafter"/>
</dbReference>
<dbReference type="EMBL" id="JARQWQ010000004">
    <property type="protein sequence ID" value="KAK2572485.1"/>
    <property type="molecule type" value="Genomic_DNA"/>
</dbReference>
<dbReference type="GO" id="GO:0043410">
    <property type="term" value="P:positive regulation of MAPK cascade"/>
    <property type="evidence" value="ECO:0007669"/>
    <property type="project" value="TreeGrafter"/>
</dbReference>
<dbReference type="AlphaFoldDB" id="A0AAD9R457"/>
<evidence type="ECO:0000256" key="4">
    <source>
        <dbReference type="ARBA" id="ARBA00022989"/>
    </source>
</evidence>
<feature type="transmembrane region" description="Helical" evidence="11">
    <location>
        <begin position="151"/>
        <end position="167"/>
    </location>
</feature>
<protein>
    <submittedName>
        <fullName evidence="13">Histamine H2 receptor</fullName>
    </submittedName>
</protein>
<evidence type="ECO:0000313" key="13">
    <source>
        <dbReference type="EMBL" id="KAK2572485.1"/>
    </source>
</evidence>
<name>A0AAD9R457_ACRCE</name>
<keyword evidence="7 9" id="KW-0675">Receptor</keyword>
<dbReference type="PROSITE" id="PS50262">
    <property type="entry name" value="G_PROTEIN_RECEP_F1_2"/>
    <property type="match status" value="2"/>
</dbReference>
<comment type="similarity">
    <text evidence="9">Belongs to the G-protein coupled receptor 1 family.</text>
</comment>
<comment type="caution">
    <text evidence="13">The sequence shown here is derived from an EMBL/GenBank/DDBJ whole genome shotgun (WGS) entry which is preliminary data.</text>
</comment>
<feature type="domain" description="G-protein coupled receptors family 1 profile" evidence="12">
    <location>
        <begin position="168"/>
        <end position="236"/>
    </location>
</feature>
<feature type="transmembrane region" description="Helical" evidence="11">
    <location>
        <begin position="173"/>
        <end position="194"/>
    </location>
</feature>
<keyword evidence="14" id="KW-1185">Reference proteome</keyword>
<feature type="transmembrane region" description="Helical" evidence="11">
    <location>
        <begin position="94"/>
        <end position="116"/>
    </location>
</feature>
<feature type="transmembrane region" description="Helical" evidence="11">
    <location>
        <begin position="23"/>
        <end position="47"/>
    </location>
</feature>
<proteinExistence type="inferred from homology"/>
<dbReference type="PRINTS" id="PR00237">
    <property type="entry name" value="GPCRRHODOPSN"/>
</dbReference>
<reference evidence="13" key="2">
    <citation type="journal article" date="2023" name="Science">
        <title>Genomic signatures of disease resistance in endangered staghorn corals.</title>
        <authorList>
            <person name="Vollmer S.V."/>
            <person name="Selwyn J.D."/>
            <person name="Despard B.A."/>
            <person name="Roesel C.L."/>
        </authorList>
    </citation>
    <scope>NUCLEOTIDE SEQUENCE</scope>
    <source>
        <strain evidence="13">K2</strain>
    </source>
</reference>
<dbReference type="InterPro" id="IPR000276">
    <property type="entry name" value="GPCR_Rhodpsn"/>
</dbReference>
<comment type="subcellular location">
    <subcellularLocation>
        <location evidence="1">Cell membrane</location>
        <topology evidence="1">Multi-pass membrane protein</topology>
    </subcellularLocation>
</comment>
<evidence type="ECO:0000256" key="9">
    <source>
        <dbReference type="RuleBase" id="RU000688"/>
    </source>
</evidence>
<evidence type="ECO:0000259" key="12">
    <source>
        <dbReference type="PROSITE" id="PS50262"/>
    </source>
</evidence>
<accession>A0AAD9R457</accession>
<dbReference type="Proteomes" id="UP001249851">
    <property type="component" value="Unassembled WGS sequence"/>
</dbReference>
<reference evidence="13" key="1">
    <citation type="journal article" date="2023" name="G3 (Bethesda)">
        <title>Whole genome assembly and annotation of the endangered Caribbean coral Acropora cervicornis.</title>
        <authorList>
            <person name="Selwyn J.D."/>
            <person name="Vollmer S.V."/>
        </authorList>
    </citation>
    <scope>NUCLEOTIDE SEQUENCE</scope>
    <source>
        <strain evidence="13">K2</strain>
    </source>
</reference>